<name>A0AAN9SUP2_PSOTE</name>
<dbReference type="Proteomes" id="UP001386955">
    <property type="component" value="Unassembled WGS sequence"/>
</dbReference>
<dbReference type="EMBL" id="JAYMYS010000002">
    <property type="protein sequence ID" value="KAK7404990.1"/>
    <property type="molecule type" value="Genomic_DNA"/>
</dbReference>
<gene>
    <name evidence="1" type="ORF">VNO78_06099</name>
</gene>
<comment type="caution">
    <text evidence="1">The sequence shown here is derived from an EMBL/GenBank/DDBJ whole genome shotgun (WGS) entry which is preliminary data.</text>
</comment>
<sequence>MNPHTSTYCSVEFTIYLRKSSPYVAAPKENNWSKFQIQKLKSSCTQFLKVNVFRVHSQSSQRERERDLHSDHLGCRKHSHSHLGLKFFFCNLHLLPPIKRAFE</sequence>
<reference evidence="1 2" key="1">
    <citation type="submission" date="2024-01" db="EMBL/GenBank/DDBJ databases">
        <title>The genomes of 5 underutilized Papilionoideae crops provide insights into root nodulation and disease resistanc.</title>
        <authorList>
            <person name="Jiang F."/>
        </authorList>
    </citation>
    <scope>NUCLEOTIDE SEQUENCE [LARGE SCALE GENOMIC DNA]</scope>
    <source>
        <strain evidence="1">DUOXIRENSHENG_FW03</strain>
        <tissue evidence="1">Leaves</tissue>
    </source>
</reference>
<evidence type="ECO:0000313" key="2">
    <source>
        <dbReference type="Proteomes" id="UP001386955"/>
    </source>
</evidence>
<dbReference type="AlphaFoldDB" id="A0AAN9SUP2"/>
<proteinExistence type="predicted"/>
<organism evidence="1 2">
    <name type="scientific">Psophocarpus tetragonolobus</name>
    <name type="common">Winged bean</name>
    <name type="synonym">Dolichos tetragonolobus</name>
    <dbReference type="NCBI Taxonomy" id="3891"/>
    <lineage>
        <taxon>Eukaryota</taxon>
        <taxon>Viridiplantae</taxon>
        <taxon>Streptophyta</taxon>
        <taxon>Embryophyta</taxon>
        <taxon>Tracheophyta</taxon>
        <taxon>Spermatophyta</taxon>
        <taxon>Magnoliopsida</taxon>
        <taxon>eudicotyledons</taxon>
        <taxon>Gunneridae</taxon>
        <taxon>Pentapetalae</taxon>
        <taxon>rosids</taxon>
        <taxon>fabids</taxon>
        <taxon>Fabales</taxon>
        <taxon>Fabaceae</taxon>
        <taxon>Papilionoideae</taxon>
        <taxon>50 kb inversion clade</taxon>
        <taxon>NPAAA clade</taxon>
        <taxon>indigoferoid/millettioid clade</taxon>
        <taxon>Phaseoleae</taxon>
        <taxon>Psophocarpus</taxon>
    </lineage>
</organism>
<keyword evidence="2" id="KW-1185">Reference proteome</keyword>
<accession>A0AAN9SUP2</accession>
<evidence type="ECO:0000313" key="1">
    <source>
        <dbReference type="EMBL" id="KAK7404990.1"/>
    </source>
</evidence>
<protein>
    <submittedName>
        <fullName evidence="1">Uncharacterized protein</fullName>
    </submittedName>
</protein>